<evidence type="ECO:0000313" key="4">
    <source>
        <dbReference type="EMBL" id="CAB0028553.1"/>
    </source>
</evidence>
<gene>
    <name evidence="4" type="ORF">TBRA_LOCUS709</name>
</gene>
<dbReference type="Pfam" id="PF12796">
    <property type="entry name" value="Ank_2"/>
    <property type="match status" value="1"/>
</dbReference>
<reference evidence="4 5" key="1">
    <citation type="submission" date="2020-02" db="EMBL/GenBank/DDBJ databases">
        <authorList>
            <person name="Ferguson B K."/>
        </authorList>
    </citation>
    <scope>NUCLEOTIDE SEQUENCE [LARGE SCALE GENOMIC DNA]</scope>
</reference>
<organism evidence="4 5">
    <name type="scientific">Trichogramma brassicae</name>
    <dbReference type="NCBI Taxonomy" id="86971"/>
    <lineage>
        <taxon>Eukaryota</taxon>
        <taxon>Metazoa</taxon>
        <taxon>Ecdysozoa</taxon>
        <taxon>Arthropoda</taxon>
        <taxon>Hexapoda</taxon>
        <taxon>Insecta</taxon>
        <taxon>Pterygota</taxon>
        <taxon>Neoptera</taxon>
        <taxon>Endopterygota</taxon>
        <taxon>Hymenoptera</taxon>
        <taxon>Apocrita</taxon>
        <taxon>Proctotrupomorpha</taxon>
        <taxon>Chalcidoidea</taxon>
        <taxon>Trichogrammatidae</taxon>
        <taxon>Trichogramma</taxon>
    </lineage>
</organism>
<feature type="repeat" description="ANK" evidence="3">
    <location>
        <begin position="254"/>
        <end position="286"/>
    </location>
</feature>
<keyword evidence="2 3" id="KW-0040">ANK repeat</keyword>
<dbReference type="PANTHER" id="PTHR24198:SF165">
    <property type="entry name" value="ANKYRIN REPEAT-CONTAINING PROTEIN-RELATED"/>
    <property type="match status" value="1"/>
</dbReference>
<evidence type="ECO:0000313" key="5">
    <source>
        <dbReference type="Proteomes" id="UP000479190"/>
    </source>
</evidence>
<dbReference type="AlphaFoldDB" id="A0A6H5HZX3"/>
<keyword evidence="1" id="KW-0677">Repeat</keyword>
<dbReference type="PROSITE" id="PS50297">
    <property type="entry name" value="ANK_REP_REGION"/>
    <property type="match status" value="1"/>
</dbReference>
<dbReference type="Proteomes" id="UP000479190">
    <property type="component" value="Unassembled WGS sequence"/>
</dbReference>
<dbReference type="PANTHER" id="PTHR24198">
    <property type="entry name" value="ANKYRIN REPEAT AND PROTEIN KINASE DOMAIN-CONTAINING PROTEIN"/>
    <property type="match status" value="1"/>
</dbReference>
<dbReference type="InterPro" id="IPR036770">
    <property type="entry name" value="Ankyrin_rpt-contain_sf"/>
</dbReference>
<evidence type="ECO:0000256" key="1">
    <source>
        <dbReference type="ARBA" id="ARBA00022737"/>
    </source>
</evidence>
<sequence length="334" mass="38890">MAHRNPKNLRYFNSFKEKIDWNKQKDRLKLLQELDSLISSWVGRILNPRDIFSREEIERLLSDSIEYIDGYTDNDGERFFGFLIRSGYKDEPDIDENGQPLLCRATPLHHAVLCNFSVTHWFNGEFCRIVAQLFRIYDKFDVNYINVHGTSHFEVACMAGCTDAIQKFLELGQDPSRFPSLNFALWYKSKEAFELLLRSGADPNLSDHGGSTPLHILFEKDEDDDDDKDVFVKMLFKICDEKHQPVQVDAQDESGNTPLHLAMLRDTKKMAKLLLKRDVDPNLANAQGLTPLHIICKKEDHYDDDNVHSFAKLFFEINDKNIKRCRLMLETRRV</sequence>
<proteinExistence type="predicted"/>
<accession>A0A6H5HZX3</accession>
<evidence type="ECO:0000256" key="2">
    <source>
        <dbReference type="ARBA" id="ARBA00023043"/>
    </source>
</evidence>
<dbReference type="OrthoDB" id="539213at2759"/>
<keyword evidence="5" id="KW-1185">Reference proteome</keyword>
<dbReference type="InterPro" id="IPR002110">
    <property type="entry name" value="Ankyrin_rpt"/>
</dbReference>
<dbReference type="PROSITE" id="PS50088">
    <property type="entry name" value="ANK_REPEAT"/>
    <property type="match status" value="1"/>
</dbReference>
<dbReference type="Gene3D" id="1.25.40.20">
    <property type="entry name" value="Ankyrin repeat-containing domain"/>
    <property type="match status" value="2"/>
</dbReference>
<dbReference type="EMBL" id="CADCXV010000158">
    <property type="protein sequence ID" value="CAB0028553.1"/>
    <property type="molecule type" value="Genomic_DNA"/>
</dbReference>
<protein>
    <submittedName>
        <fullName evidence="4">Uncharacterized protein</fullName>
    </submittedName>
</protein>
<dbReference type="SUPFAM" id="SSF48403">
    <property type="entry name" value="Ankyrin repeat"/>
    <property type="match status" value="1"/>
</dbReference>
<evidence type="ECO:0000256" key="3">
    <source>
        <dbReference type="PROSITE-ProRule" id="PRU00023"/>
    </source>
</evidence>
<dbReference type="GO" id="GO:0005737">
    <property type="term" value="C:cytoplasm"/>
    <property type="evidence" value="ECO:0007669"/>
    <property type="project" value="TreeGrafter"/>
</dbReference>
<dbReference type="SMART" id="SM00248">
    <property type="entry name" value="ANK"/>
    <property type="match status" value="5"/>
</dbReference>
<name>A0A6H5HZX3_9HYME</name>